<organism evidence="5 6">
    <name type="scientific">Tigheibacillus jepli</name>
    <dbReference type="NCBI Taxonomy" id="3035914"/>
    <lineage>
        <taxon>Bacteria</taxon>
        <taxon>Bacillati</taxon>
        <taxon>Bacillota</taxon>
        <taxon>Bacilli</taxon>
        <taxon>Bacillales</taxon>
        <taxon>Bacillaceae</taxon>
        <taxon>Tigheibacillus</taxon>
    </lineage>
</organism>
<evidence type="ECO:0000313" key="5">
    <source>
        <dbReference type="EMBL" id="MDY0405234.1"/>
    </source>
</evidence>
<dbReference type="InterPro" id="IPR037038">
    <property type="entry name" value="HepT-like_sf"/>
</dbReference>
<dbReference type="PANTHER" id="PTHR33397">
    <property type="entry name" value="UPF0331 PROTEIN YUTE"/>
    <property type="match status" value="1"/>
</dbReference>
<dbReference type="Gene3D" id="1.20.120.580">
    <property type="entry name" value="bsu32300-like"/>
    <property type="match status" value="1"/>
</dbReference>
<reference evidence="5 6" key="1">
    <citation type="submission" date="2023-10" db="EMBL/GenBank/DDBJ databases">
        <title>179-bfca-hs.</title>
        <authorList>
            <person name="Miliotis G."/>
            <person name="Sengupta P."/>
            <person name="Hameed A."/>
            <person name="Chuvochina M."/>
            <person name="Mcdonagh F."/>
            <person name="Simpson A.C."/>
            <person name="Singh N.K."/>
            <person name="Rekha P.D."/>
            <person name="Raman K."/>
            <person name="Hugenholtz P."/>
            <person name="Venkateswaran K."/>
        </authorList>
    </citation>
    <scope>NUCLEOTIDE SEQUENCE [LARGE SCALE GENOMIC DNA]</scope>
    <source>
        <strain evidence="5 6">179-BFC-A-HS</strain>
    </source>
</reference>
<dbReference type="NCBIfam" id="NF047751">
    <property type="entry name" value="HepT_toxin"/>
    <property type="match status" value="1"/>
</dbReference>
<comment type="similarity">
    <text evidence="4">Belongs to the HepT RNase toxin family.</text>
</comment>
<evidence type="ECO:0000256" key="4">
    <source>
        <dbReference type="ARBA" id="ARBA00024207"/>
    </source>
</evidence>
<dbReference type="Proteomes" id="UP001228376">
    <property type="component" value="Unassembled WGS sequence"/>
</dbReference>
<dbReference type="InterPro" id="IPR008201">
    <property type="entry name" value="HepT-like"/>
</dbReference>
<dbReference type="Pfam" id="PF01934">
    <property type="entry name" value="HepT-like"/>
    <property type="match status" value="1"/>
</dbReference>
<evidence type="ECO:0000256" key="1">
    <source>
        <dbReference type="ARBA" id="ARBA00022649"/>
    </source>
</evidence>
<sequence>MYFVERKKIEATLIFMEKLLEELKEPITNRFRDQLALERIAHTLIEAIIDTGNMMIDGFIMRDPGGYEDIIDILTDEKVLLEKDSDSLKKVIGLRNLLVRDYINIDHDQIKQVLETNSEALTRFSSQIRTYLHTELDVANAFTNDENS</sequence>
<comment type="caution">
    <text evidence="5">The sequence shown here is derived from an EMBL/GenBank/DDBJ whole genome shotgun (WGS) entry which is preliminary data.</text>
</comment>
<gene>
    <name evidence="5" type="ORF">P5G51_007290</name>
</gene>
<dbReference type="EMBL" id="JAROCA020000001">
    <property type="protein sequence ID" value="MDY0405234.1"/>
    <property type="molecule type" value="Genomic_DNA"/>
</dbReference>
<dbReference type="RefSeq" id="WP_306065678.1">
    <property type="nucleotide sequence ID" value="NZ_JAROCA020000001.1"/>
</dbReference>
<keyword evidence="1" id="KW-1277">Toxin-antitoxin system</keyword>
<protein>
    <submittedName>
        <fullName evidence="5">DUF86 domain-containing protein</fullName>
    </submittedName>
</protein>
<name>A0ABU5CFZ5_9BACI</name>
<evidence type="ECO:0000256" key="3">
    <source>
        <dbReference type="ARBA" id="ARBA00022801"/>
    </source>
</evidence>
<accession>A0ABU5CFZ5</accession>
<evidence type="ECO:0000256" key="2">
    <source>
        <dbReference type="ARBA" id="ARBA00022722"/>
    </source>
</evidence>
<proteinExistence type="inferred from homology"/>
<dbReference type="PANTHER" id="PTHR33397:SF5">
    <property type="entry name" value="RNASE YUTE-RELATED"/>
    <property type="match status" value="1"/>
</dbReference>
<dbReference type="InterPro" id="IPR052379">
    <property type="entry name" value="Type_VII_TA_RNase"/>
</dbReference>
<keyword evidence="2" id="KW-0540">Nuclease</keyword>
<keyword evidence="3" id="KW-0378">Hydrolase</keyword>
<keyword evidence="6" id="KW-1185">Reference proteome</keyword>
<evidence type="ECO:0000313" key="6">
    <source>
        <dbReference type="Proteomes" id="UP001228376"/>
    </source>
</evidence>